<evidence type="ECO:0000256" key="5">
    <source>
        <dbReference type="ARBA" id="ARBA00022679"/>
    </source>
</evidence>
<comment type="catalytic activity">
    <reaction evidence="1">
        <text>a 4-O-methyl-thymidine in DNA + L-cysteinyl-[protein] = a thymidine in DNA + S-methyl-L-cysteinyl-[protein]</text>
        <dbReference type="Rhea" id="RHEA:53428"/>
        <dbReference type="Rhea" id="RHEA-COMP:10131"/>
        <dbReference type="Rhea" id="RHEA-COMP:10132"/>
        <dbReference type="Rhea" id="RHEA-COMP:13555"/>
        <dbReference type="Rhea" id="RHEA-COMP:13556"/>
        <dbReference type="ChEBI" id="CHEBI:29950"/>
        <dbReference type="ChEBI" id="CHEBI:82612"/>
        <dbReference type="ChEBI" id="CHEBI:137386"/>
        <dbReference type="ChEBI" id="CHEBI:137387"/>
        <dbReference type="EC" id="2.1.1.63"/>
    </reaction>
</comment>
<dbReference type="AlphaFoldDB" id="A0A937IC45"/>
<dbReference type="InterPro" id="IPR036217">
    <property type="entry name" value="MethylDNA_cys_MeTrfase_DNAb"/>
</dbReference>
<dbReference type="InterPro" id="IPR014048">
    <property type="entry name" value="MethylDNA_cys_MeTrfase_DNA-bd"/>
</dbReference>
<dbReference type="Proteomes" id="UP000711391">
    <property type="component" value="Unassembled WGS sequence"/>
</dbReference>
<dbReference type="GO" id="GO:0006281">
    <property type="term" value="P:DNA repair"/>
    <property type="evidence" value="ECO:0007669"/>
    <property type="project" value="UniProtKB-KW"/>
</dbReference>
<dbReference type="FunFam" id="1.10.10.10:FF:000214">
    <property type="entry name" value="Methylated-DNA--protein-cysteine methyltransferase"/>
    <property type="match status" value="1"/>
</dbReference>
<dbReference type="PANTHER" id="PTHR10815:SF13">
    <property type="entry name" value="METHYLATED-DNA--PROTEIN-CYSTEINE METHYLTRANSFERASE"/>
    <property type="match status" value="1"/>
</dbReference>
<proteinExistence type="inferred from homology"/>
<comment type="catalytic activity">
    <reaction evidence="8">
        <text>a 6-O-methyl-2'-deoxyguanosine in DNA + L-cysteinyl-[protein] = S-methyl-L-cysteinyl-[protein] + a 2'-deoxyguanosine in DNA</text>
        <dbReference type="Rhea" id="RHEA:24000"/>
        <dbReference type="Rhea" id="RHEA-COMP:10131"/>
        <dbReference type="Rhea" id="RHEA-COMP:10132"/>
        <dbReference type="Rhea" id="RHEA-COMP:11367"/>
        <dbReference type="Rhea" id="RHEA-COMP:11368"/>
        <dbReference type="ChEBI" id="CHEBI:29950"/>
        <dbReference type="ChEBI" id="CHEBI:82612"/>
        <dbReference type="ChEBI" id="CHEBI:85445"/>
        <dbReference type="ChEBI" id="CHEBI:85448"/>
        <dbReference type="EC" id="2.1.1.63"/>
    </reaction>
</comment>
<keyword evidence="5" id="KW-0808">Transferase</keyword>
<evidence type="ECO:0000256" key="6">
    <source>
        <dbReference type="ARBA" id="ARBA00022763"/>
    </source>
</evidence>
<evidence type="ECO:0000256" key="3">
    <source>
        <dbReference type="ARBA" id="ARBA00011918"/>
    </source>
</evidence>
<evidence type="ECO:0000256" key="2">
    <source>
        <dbReference type="ARBA" id="ARBA00008711"/>
    </source>
</evidence>
<evidence type="ECO:0000256" key="8">
    <source>
        <dbReference type="ARBA" id="ARBA00049348"/>
    </source>
</evidence>
<dbReference type="SUPFAM" id="SSF46767">
    <property type="entry name" value="Methylated DNA-protein cysteine methyltransferase, C-terminal domain"/>
    <property type="match status" value="1"/>
</dbReference>
<dbReference type="InterPro" id="IPR036388">
    <property type="entry name" value="WH-like_DNA-bd_sf"/>
</dbReference>
<comment type="similarity">
    <text evidence="2">Belongs to the MGMT family.</text>
</comment>
<evidence type="ECO:0000256" key="7">
    <source>
        <dbReference type="ARBA" id="ARBA00023204"/>
    </source>
</evidence>
<dbReference type="GO" id="GO:0032259">
    <property type="term" value="P:methylation"/>
    <property type="evidence" value="ECO:0007669"/>
    <property type="project" value="UniProtKB-KW"/>
</dbReference>
<dbReference type="Gene3D" id="1.10.10.10">
    <property type="entry name" value="Winged helix-like DNA-binding domain superfamily/Winged helix DNA-binding domain"/>
    <property type="match status" value="1"/>
</dbReference>
<protein>
    <recommendedName>
        <fullName evidence="3">methylated-DNA--[protein]-cysteine S-methyltransferase</fullName>
        <ecNumber evidence="3">2.1.1.63</ecNumber>
    </recommendedName>
</protein>
<comment type="caution">
    <text evidence="10">The sequence shown here is derived from an EMBL/GenBank/DDBJ whole genome shotgun (WGS) entry which is preliminary data.</text>
</comment>
<evidence type="ECO:0000256" key="4">
    <source>
        <dbReference type="ARBA" id="ARBA00022603"/>
    </source>
</evidence>
<name>A0A937IC45_9GAMM</name>
<dbReference type="GO" id="GO:0003908">
    <property type="term" value="F:methylated-DNA-[protein]-cysteine S-methyltransferase activity"/>
    <property type="evidence" value="ECO:0007669"/>
    <property type="project" value="UniProtKB-EC"/>
</dbReference>
<keyword evidence="7" id="KW-0234">DNA repair</keyword>
<reference evidence="10" key="1">
    <citation type="submission" date="2020-10" db="EMBL/GenBank/DDBJ databases">
        <title>Microbiome of the Black Sea water column analyzed by genome centric metagenomics.</title>
        <authorList>
            <person name="Cabello-Yeves P.J."/>
            <person name="Callieri C."/>
            <person name="Picazo A."/>
            <person name="Mehrshad M."/>
            <person name="Haro-Moreno J.M."/>
            <person name="Roda-Garcia J."/>
            <person name="Dzembekova N."/>
            <person name="Slabakova V."/>
            <person name="Slabakova N."/>
            <person name="Moncheva S."/>
            <person name="Rodriguez-Valera F."/>
        </authorList>
    </citation>
    <scope>NUCLEOTIDE SEQUENCE</scope>
    <source>
        <strain evidence="10">BS307-5m-G50</strain>
    </source>
</reference>
<evidence type="ECO:0000256" key="1">
    <source>
        <dbReference type="ARBA" id="ARBA00001286"/>
    </source>
</evidence>
<dbReference type="Pfam" id="PF01035">
    <property type="entry name" value="DNA_binding_1"/>
    <property type="match status" value="1"/>
</dbReference>
<keyword evidence="6" id="KW-0227">DNA damage</keyword>
<organism evidence="10 11">
    <name type="scientific">SAR86 cluster bacterium</name>
    <dbReference type="NCBI Taxonomy" id="2030880"/>
    <lineage>
        <taxon>Bacteria</taxon>
        <taxon>Pseudomonadati</taxon>
        <taxon>Pseudomonadota</taxon>
        <taxon>Gammaproteobacteria</taxon>
        <taxon>SAR86 cluster</taxon>
    </lineage>
</organism>
<evidence type="ECO:0000313" key="10">
    <source>
        <dbReference type="EMBL" id="MBL6817789.1"/>
    </source>
</evidence>
<evidence type="ECO:0000313" key="11">
    <source>
        <dbReference type="Proteomes" id="UP000711391"/>
    </source>
</evidence>
<dbReference type="NCBIfam" id="TIGR00589">
    <property type="entry name" value="ogt"/>
    <property type="match status" value="1"/>
</dbReference>
<dbReference type="CDD" id="cd06445">
    <property type="entry name" value="ATase"/>
    <property type="match status" value="1"/>
</dbReference>
<dbReference type="EC" id="2.1.1.63" evidence="3"/>
<feature type="domain" description="Methylated-DNA-[protein]-cysteine S-methyltransferase DNA binding" evidence="9">
    <location>
        <begin position="4"/>
        <end position="85"/>
    </location>
</feature>
<accession>A0A937IC45</accession>
<gene>
    <name evidence="10" type="ORF">ISQ64_00080</name>
</gene>
<dbReference type="EMBL" id="JADHQD010000001">
    <property type="protein sequence ID" value="MBL6817789.1"/>
    <property type="molecule type" value="Genomic_DNA"/>
</dbReference>
<keyword evidence="4" id="KW-0489">Methyltransferase</keyword>
<dbReference type="PANTHER" id="PTHR10815">
    <property type="entry name" value="METHYLATED-DNA--PROTEIN-CYSTEINE METHYLTRANSFERASE"/>
    <property type="match status" value="1"/>
</dbReference>
<sequence>MFTEFQKKVWSEIDKIPYGSTMTYKEIAVKIGKPNASRAVANACGKNPIPIQRPCHRVICSDGSIGGYSAPGGAAMKRKLLKKEKGSLSLSKLY</sequence>
<evidence type="ECO:0000259" key="9">
    <source>
        <dbReference type="Pfam" id="PF01035"/>
    </source>
</evidence>